<dbReference type="GO" id="GO:0003723">
    <property type="term" value="F:RNA binding"/>
    <property type="evidence" value="ECO:0007669"/>
    <property type="project" value="UniProtKB-KW"/>
</dbReference>
<evidence type="ECO:0000256" key="2">
    <source>
        <dbReference type="SAM" id="MobiDB-lite"/>
    </source>
</evidence>
<keyword evidence="1" id="KW-0694">RNA-binding</keyword>
<feature type="region of interest" description="Disordered" evidence="2">
    <location>
        <begin position="1"/>
        <end position="114"/>
    </location>
</feature>
<organism evidence="3 4">
    <name type="scientific">Olea europaea subsp. europaea</name>
    <dbReference type="NCBI Taxonomy" id="158383"/>
    <lineage>
        <taxon>Eukaryota</taxon>
        <taxon>Viridiplantae</taxon>
        <taxon>Streptophyta</taxon>
        <taxon>Embryophyta</taxon>
        <taxon>Tracheophyta</taxon>
        <taxon>Spermatophyta</taxon>
        <taxon>Magnoliopsida</taxon>
        <taxon>eudicotyledons</taxon>
        <taxon>Gunneridae</taxon>
        <taxon>Pentapetalae</taxon>
        <taxon>asterids</taxon>
        <taxon>lamiids</taxon>
        <taxon>Lamiales</taxon>
        <taxon>Oleaceae</taxon>
        <taxon>Oleeae</taxon>
        <taxon>Olea</taxon>
    </lineage>
</organism>
<dbReference type="Gramene" id="OE9A021416T1">
    <property type="protein sequence ID" value="OE9A021416C1"/>
    <property type="gene ID" value="OE9A021416"/>
</dbReference>
<dbReference type="Proteomes" id="UP000594638">
    <property type="component" value="Unassembled WGS sequence"/>
</dbReference>
<evidence type="ECO:0000313" key="4">
    <source>
        <dbReference type="Proteomes" id="UP000594638"/>
    </source>
</evidence>
<feature type="compositionally biased region" description="Low complexity" evidence="2">
    <location>
        <begin position="28"/>
        <end position="50"/>
    </location>
</feature>
<name>A0A8S0QUY1_OLEEU</name>
<dbReference type="GO" id="GO:0005737">
    <property type="term" value="C:cytoplasm"/>
    <property type="evidence" value="ECO:0007669"/>
    <property type="project" value="TreeGrafter"/>
</dbReference>
<evidence type="ECO:0000256" key="1">
    <source>
        <dbReference type="ARBA" id="ARBA00022884"/>
    </source>
</evidence>
<dbReference type="GO" id="GO:0061574">
    <property type="term" value="C:ASAP complex"/>
    <property type="evidence" value="ECO:0007669"/>
    <property type="project" value="TreeGrafter"/>
</dbReference>
<sequence>MAKPGRGRPASPSGSSSRSRSRSRSLSRSRSISRSPSTSRSRSSSSSQSRSRSRRRSRSRSKSFTSSSPSHSDSSRSASPPQRKSPVEEAKRGRSPPPLSKKASPPPRKASPIPESLILHVDQLSRNVNENHLKEIFVLHDVPEVRREGLQLAVDVAALLLLGGQLVRDQDQYLQEEGVDHHLLDVVDHRPTLHRLAHAGLHGGYQGAVVQEGQ</sequence>
<dbReference type="GO" id="GO:0000398">
    <property type="term" value="P:mRNA splicing, via spliceosome"/>
    <property type="evidence" value="ECO:0007669"/>
    <property type="project" value="TreeGrafter"/>
</dbReference>
<keyword evidence="4" id="KW-1185">Reference proteome</keyword>
<dbReference type="GO" id="GO:0005654">
    <property type="term" value="C:nucleoplasm"/>
    <property type="evidence" value="ECO:0007669"/>
    <property type="project" value="TreeGrafter"/>
</dbReference>
<reference evidence="3 4" key="1">
    <citation type="submission" date="2019-12" db="EMBL/GenBank/DDBJ databases">
        <authorList>
            <person name="Alioto T."/>
            <person name="Alioto T."/>
            <person name="Gomez Garrido J."/>
        </authorList>
    </citation>
    <scope>NUCLEOTIDE SEQUENCE [LARGE SCALE GENOMIC DNA]</scope>
</reference>
<evidence type="ECO:0000313" key="3">
    <source>
        <dbReference type="EMBL" id="CAA2969764.1"/>
    </source>
</evidence>
<dbReference type="EMBL" id="CACTIH010001952">
    <property type="protein sequence ID" value="CAA2969764.1"/>
    <property type="molecule type" value="Genomic_DNA"/>
</dbReference>
<feature type="compositionally biased region" description="Low complexity" evidence="2">
    <location>
        <begin position="62"/>
        <end position="82"/>
    </location>
</feature>
<feature type="compositionally biased region" description="Pro residues" evidence="2">
    <location>
        <begin position="95"/>
        <end position="109"/>
    </location>
</feature>
<dbReference type="PANTHER" id="PTHR15481:SF0">
    <property type="entry name" value="LD23870P-RELATED"/>
    <property type="match status" value="1"/>
</dbReference>
<accession>A0A8S0QUY1</accession>
<feature type="compositionally biased region" description="Basic residues" evidence="2">
    <location>
        <begin position="51"/>
        <end position="61"/>
    </location>
</feature>
<gene>
    <name evidence="3" type="ORF">OLEA9_A021416</name>
</gene>
<comment type="caution">
    <text evidence="3">The sequence shown here is derived from an EMBL/GenBank/DDBJ whole genome shotgun (WGS) entry which is preliminary data.</text>
</comment>
<feature type="compositionally biased region" description="Low complexity" evidence="2">
    <location>
        <begin position="7"/>
        <end position="18"/>
    </location>
</feature>
<protein>
    <submittedName>
        <fullName evidence="3">Uncharacterized protein</fullName>
    </submittedName>
</protein>
<dbReference type="PANTHER" id="PTHR15481">
    <property type="entry name" value="RIBONUCLEIC ACID BINDING PROTEIN S1"/>
    <property type="match status" value="1"/>
</dbReference>
<dbReference type="AlphaFoldDB" id="A0A8S0QUY1"/>
<proteinExistence type="predicted"/>